<dbReference type="Proteomes" id="UP000821837">
    <property type="component" value="Chromosome 8"/>
</dbReference>
<comment type="caution">
    <text evidence="1">The sequence shown here is derived from an EMBL/GenBank/DDBJ whole genome shotgun (WGS) entry which is preliminary data.</text>
</comment>
<name>A0A9D4PFW3_RHISA</name>
<dbReference type="AlphaFoldDB" id="A0A9D4PFW3"/>
<sequence>MQYLRTANERVCAENLDAARKCVDAVIRRLRRHIFVQGVAKVDPQSLDDDCSAWEVHSGTIWGLERHSHDGRPWPLTALSDDGDVDDVGSPARFDVAVLMHDVPFGASHNCTSPTQTVSG</sequence>
<protein>
    <submittedName>
        <fullName evidence="1">Uncharacterized protein</fullName>
    </submittedName>
</protein>
<proteinExistence type="predicted"/>
<dbReference type="EMBL" id="JABSTV010001254">
    <property type="protein sequence ID" value="KAH7939748.1"/>
    <property type="molecule type" value="Genomic_DNA"/>
</dbReference>
<evidence type="ECO:0000313" key="1">
    <source>
        <dbReference type="EMBL" id="KAH7939748.1"/>
    </source>
</evidence>
<evidence type="ECO:0000313" key="2">
    <source>
        <dbReference type="Proteomes" id="UP000821837"/>
    </source>
</evidence>
<reference evidence="1" key="1">
    <citation type="journal article" date="2020" name="Cell">
        <title>Large-Scale Comparative Analyses of Tick Genomes Elucidate Their Genetic Diversity and Vector Capacities.</title>
        <authorList>
            <consortium name="Tick Genome and Microbiome Consortium (TIGMIC)"/>
            <person name="Jia N."/>
            <person name="Wang J."/>
            <person name="Shi W."/>
            <person name="Du L."/>
            <person name="Sun Y."/>
            <person name="Zhan W."/>
            <person name="Jiang J.F."/>
            <person name="Wang Q."/>
            <person name="Zhang B."/>
            <person name="Ji P."/>
            <person name="Bell-Sakyi L."/>
            <person name="Cui X.M."/>
            <person name="Yuan T.T."/>
            <person name="Jiang B.G."/>
            <person name="Yang W.F."/>
            <person name="Lam T.T."/>
            <person name="Chang Q.C."/>
            <person name="Ding S.J."/>
            <person name="Wang X.J."/>
            <person name="Zhu J.G."/>
            <person name="Ruan X.D."/>
            <person name="Zhao L."/>
            <person name="Wei J.T."/>
            <person name="Ye R.Z."/>
            <person name="Que T.C."/>
            <person name="Du C.H."/>
            <person name="Zhou Y.H."/>
            <person name="Cheng J.X."/>
            <person name="Dai P.F."/>
            <person name="Guo W.B."/>
            <person name="Han X.H."/>
            <person name="Huang E.J."/>
            <person name="Li L.F."/>
            <person name="Wei W."/>
            <person name="Gao Y.C."/>
            <person name="Liu J.Z."/>
            <person name="Shao H.Z."/>
            <person name="Wang X."/>
            <person name="Wang C.C."/>
            <person name="Yang T.C."/>
            <person name="Huo Q.B."/>
            <person name="Li W."/>
            <person name="Chen H.Y."/>
            <person name="Chen S.E."/>
            <person name="Zhou L.G."/>
            <person name="Ni X.B."/>
            <person name="Tian J.H."/>
            <person name="Sheng Y."/>
            <person name="Liu T."/>
            <person name="Pan Y.S."/>
            <person name="Xia L.Y."/>
            <person name="Li J."/>
            <person name="Zhao F."/>
            <person name="Cao W.C."/>
        </authorList>
    </citation>
    <scope>NUCLEOTIDE SEQUENCE</scope>
    <source>
        <strain evidence="1">Rsan-2018</strain>
    </source>
</reference>
<gene>
    <name evidence="1" type="ORF">HPB52_016925</name>
</gene>
<dbReference type="VEuPathDB" id="VectorBase:RSAN_029039"/>
<accession>A0A9D4PFW3</accession>
<keyword evidence="2" id="KW-1185">Reference proteome</keyword>
<reference evidence="1" key="2">
    <citation type="submission" date="2021-09" db="EMBL/GenBank/DDBJ databases">
        <authorList>
            <person name="Jia N."/>
            <person name="Wang J."/>
            <person name="Shi W."/>
            <person name="Du L."/>
            <person name="Sun Y."/>
            <person name="Zhan W."/>
            <person name="Jiang J."/>
            <person name="Wang Q."/>
            <person name="Zhang B."/>
            <person name="Ji P."/>
            <person name="Sakyi L.B."/>
            <person name="Cui X."/>
            <person name="Yuan T."/>
            <person name="Jiang B."/>
            <person name="Yang W."/>
            <person name="Lam T.T.-Y."/>
            <person name="Chang Q."/>
            <person name="Ding S."/>
            <person name="Wang X."/>
            <person name="Zhu J."/>
            <person name="Ruan X."/>
            <person name="Zhao L."/>
            <person name="Wei J."/>
            <person name="Que T."/>
            <person name="Du C."/>
            <person name="Cheng J."/>
            <person name="Dai P."/>
            <person name="Han X."/>
            <person name="Huang E."/>
            <person name="Gao Y."/>
            <person name="Liu J."/>
            <person name="Shao H."/>
            <person name="Ye R."/>
            <person name="Li L."/>
            <person name="Wei W."/>
            <person name="Wang X."/>
            <person name="Wang C."/>
            <person name="Huo Q."/>
            <person name="Li W."/>
            <person name="Guo W."/>
            <person name="Chen H."/>
            <person name="Chen S."/>
            <person name="Zhou L."/>
            <person name="Zhou L."/>
            <person name="Ni X."/>
            <person name="Tian J."/>
            <person name="Zhou Y."/>
            <person name="Sheng Y."/>
            <person name="Liu T."/>
            <person name="Pan Y."/>
            <person name="Xia L."/>
            <person name="Li J."/>
            <person name="Zhao F."/>
            <person name="Cao W."/>
        </authorList>
    </citation>
    <scope>NUCLEOTIDE SEQUENCE</scope>
    <source>
        <strain evidence="1">Rsan-2018</strain>
        <tissue evidence="1">Larvae</tissue>
    </source>
</reference>
<organism evidence="1 2">
    <name type="scientific">Rhipicephalus sanguineus</name>
    <name type="common">Brown dog tick</name>
    <name type="synonym">Ixodes sanguineus</name>
    <dbReference type="NCBI Taxonomy" id="34632"/>
    <lineage>
        <taxon>Eukaryota</taxon>
        <taxon>Metazoa</taxon>
        <taxon>Ecdysozoa</taxon>
        <taxon>Arthropoda</taxon>
        <taxon>Chelicerata</taxon>
        <taxon>Arachnida</taxon>
        <taxon>Acari</taxon>
        <taxon>Parasitiformes</taxon>
        <taxon>Ixodida</taxon>
        <taxon>Ixodoidea</taxon>
        <taxon>Ixodidae</taxon>
        <taxon>Rhipicephalinae</taxon>
        <taxon>Rhipicephalus</taxon>
        <taxon>Rhipicephalus</taxon>
    </lineage>
</organism>